<feature type="region of interest" description="Disordered" evidence="1">
    <location>
        <begin position="1"/>
        <end position="42"/>
    </location>
</feature>
<gene>
    <name evidence="2" type="ORF">CUNI_LOCUS6742</name>
</gene>
<dbReference type="OrthoDB" id="4473401at2759"/>
<dbReference type="EMBL" id="CAJHNH020001034">
    <property type="protein sequence ID" value="CAG5121184.1"/>
    <property type="molecule type" value="Genomic_DNA"/>
</dbReference>
<evidence type="ECO:0000313" key="2">
    <source>
        <dbReference type="EMBL" id="CAG5121184.1"/>
    </source>
</evidence>
<reference evidence="2" key="1">
    <citation type="submission" date="2021-04" db="EMBL/GenBank/DDBJ databases">
        <authorList>
            <consortium name="Molecular Ecology Group"/>
        </authorList>
    </citation>
    <scope>NUCLEOTIDE SEQUENCE</scope>
</reference>
<proteinExistence type="predicted"/>
<feature type="non-terminal residue" evidence="2">
    <location>
        <position position="1"/>
    </location>
</feature>
<name>A0A8S3YW79_9EUPU</name>
<organism evidence="2 3">
    <name type="scientific">Candidula unifasciata</name>
    <dbReference type="NCBI Taxonomy" id="100452"/>
    <lineage>
        <taxon>Eukaryota</taxon>
        <taxon>Metazoa</taxon>
        <taxon>Spiralia</taxon>
        <taxon>Lophotrochozoa</taxon>
        <taxon>Mollusca</taxon>
        <taxon>Gastropoda</taxon>
        <taxon>Heterobranchia</taxon>
        <taxon>Euthyneura</taxon>
        <taxon>Panpulmonata</taxon>
        <taxon>Eupulmonata</taxon>
        <taxon>Stylommatophora</taxon>
        <taxon>Helicina</taxon>
        <taxon>Helicoidea</taxon>
        <taxon>Geomitridae</taxon>
        <taxon>Candidula</taxon>
    </lineage>
</organism>
<dbReference type="Proteomes" id="UP000678393">
    <property type="component" value="Unassembled WGS sequence"/>
</dbReference>
<accession>A0A8S3YW79</accession>
<protein>
    <submittedName>
        <fullName evidence="2">Uncharacterized protein</fullName>
    </submittedName>
</protein>
<keyword evidence="3" id="KW-1185">Reference proteome</keyword>
<dbReference type="AlphaFoldDB" id="A0A8S3YW79"/>
<comment type="caution">
    <text evidence="2">The sequence shown here is derived from an EMBL/GenBank/DDBJ whole genome shotgun (WGS) entry which is preliminary data.</text>
</comment>
<feature type="compositionally biased region" description="Polar residues" evidence="1">
    <location>
        <begin position="22"/>
        <end position="39"/>
    </location>
</feature>
<evidence type="ECO:0000313" key="3">
    <source>
        <dbReference type="Proteomes" id="UP000678393"/>
    </source>
</evidence>
<sequence length="154" mass="16443">MEQQSPSQAGKPWIKLDDMGSNVRQMTQGPDGNKQSGFNGRSGVRVTIDGAGEPELTGYGELYANFIYRSGGGSLEVPLVRGSALLTHVLKNANPVLTPYCLRAINRHQVNFNCPLEPNVGDGGVGFLEGECHGGTLTITLHSSQLIHDIGLVQ</sequence>
<evidence type="ECO:0000256" key="1">
    <source>
        <dbReference type="SAM" id="MobiDB-lite"/>
    </source>
</evidence>